<keyword evidence="1" id="KW-0732">Signal</keyword>
<protein>
    <recommendedName>
        <fullName evidence="4">Lipoprotein</fullName>
    </recommendedName>
</protein>
<evidence type="ECO:0000313" key="3">
    <source>
        <dbReference type="Proteomes" id="UP001592528"/>
    </source>
</evidence>
<keyword evidence="3" id="KW-1185">Reference proteome</keyword>
<dbReference type="RefSeq" id="WP_051725243.1">
    <property type="nucleotide sequence ID" value="NZ_JBHEZZ010000002.1"/>
</dbReference>
<comment type="caution">
    <text evidence="2">The sequence shown here is derived from an EMBL/GenBank/DDBJ whole genome shotgun (WGS) entry which is preliminary data.</text>
</comment>
<gene>
    <name evidence="2" type="ORF">ACEZDJ_05200</name>
</gene>
<dbReference type="PROSITE" id="PS51257">
    <property type="entry name" value="PROKAR_LIPOPROTEIN"/>
    <property type="match status" value="1"/>
</dbReference>
<name>A0ABV6UGU8_9ACTN</name>
<proteinExistence type="predicted"/>
<feature type="chain" id="PRO_5045612559" description="Lipoprotein" evidence="1">
    <location>
        <begin position="22"/>
        <end position="147"/>
    </location>
</feature>
<accession>A0ABV6UGU8</accession>
<feature type="signal peptide" evidence="1">
    <location>
        <begin position="1"/>
        <end position="21"/>
    </location>
</feature>
<evidence type="ECO:0008006" key="4">
    <source>
        <dbReference type="Google" id="ProtNLM"/>
    </source>
</evidence>
<sequence>MRRRRTIATAVLAVLGGALLAACGPKAEAAHDVQPATLVPIPGSSLHRVVLTPEAVGRLAIATTPVLRPAGSGGLLQIPETALIYDPEGRPWTYTVPAPRTYLRVAVVVDRTVNGQVLLSSGPPPGTPVVDVAAAELLGAEYGVGEE</sequence>
<reference evidence="2 3" key="1">
    <citation type="submission" date="2024-09" db="EMBL/GenBank/DDBJ databases">
        <authorList>
            <person name="Lee S.D."/>
        </authorList>
    </citation>
    <scope>NUCLEOTIDE SEQUENCE [LARGE SCALE GENOMIC DNA]</scope>
    <source>
        <strain evidence="2 3">N1-5</strain>
    </source>
</reference>
<evidence type="ECO:0000256" key="1">
    <source>
        <dbReference type="SAM" id="SignalP"/>
    </source>
</evidence>
<dbReference type="EMBL" id="JBHEZZ010000002">
    <property type="protein sequence ID" value="MFC1400679.1"/>
    <property type="molecule type" value="Genomic_DNA"/>
</dbReference>
<evidence type="ECO:0000313" key="2">
    <source>
        <dbReference type="EMBL" id="MFC1400679.1"/>
    </source>
</evidence>
<dbReference type="Proteomes" id="UP001592528">
    <property type="component" value="Unassembled WGS sequence"/>
</dbReference>
<organism evidence="2 3">
    <name type="scientific">Streptacidiphilus cavernicola</name>
    <dbReference type="NCBI Taxonomy" id="3342716"/>
    <lineage>
        <taxon>Bacteria</taxon>
        <taxon>Bacillati</taxon>
        <taxon>Actinomycetota</taxon>
        <taxon>Actinomycetes</taxon>
        <taxon>Kitasatosporales</taxon>
        <taxon>Streptomycetaceae</taxon>
        <taxon>Streptacidiphilus</taxon>
    </lineage>
</organism>